<dbReference type="EMBL" id="BNJK01000003">
    <property type="protein sequence ID" value="GHP00939.1"/>
    <property type="molecule type" value="Genomic_DNA"/>
</dbReference>
<proteinExistence type="predicted"/>
<gene>
    <name evidence="1" type="ORF">KSF_109860</name>
</gene>
<reference evidence="1" key="1">
    <citation type="submission" date="2020-10" db="EMBL/GenBank/DDBJ databases">
        <title>Taxonomic study of unclassified bacteria belonging to the class Ktedonobacteria.</title>
        <authorList>
            <person name="Yabe S."/>
            <person name="Wang C.M."/>
            <person name="Zheng Y."/>
            <person name="Sakai Y."/>
            <person name="Cavaletti L."/>
            <person name="Monciardini P."/>
            <person name="Donadio S."/>
        </authorList>
    </citation>
    <scope>NUCLEOTIDE SEQUENCE</scope>
    <source>
        <strain evidence="1">ID150040</strain>
    </source>
</reference>
<keyword evidence="2" id="KW-1185">Reference proteome</keyword>
<dbReference type="RefSeq" id="WP_220211505.1">
    <property type="nucleotide sequence ID" value="NZ_BNJK01000003.1"/>
</dbReference>
<evidence type="ECO:0000313" key="1">
    <source>
        <dbReference type="EMBL" id="GHP00939.1"/>
    </source>
</evidence>
<evidence type="ECO:0000313" key="2">
    <source>
        <dbReference type="Proteomes" id="UP000597444"/>
    </source>
</evidence>
<protein>
    <submittedName>
        <fullName evidence="1">Uncharacterized protein</fullName>
    </submittedName>
</protein>
<accession>A0A8J3IUM0</accession>
<comment type="caution">
    <text evidence="1">The sequence shown here is derived from an EMBL/GenBank/DDBJ whole genome shotgun (WGS) entry which is preliminary data.</text>
</comment>
<dbReference type="Proteomes" id="UP000597444">
    <property type="component" value="Unassembled WGS sequence"/>
</dbReference>
<name>A0A8J3IUM0_9CHLR</name>
<dbReference type="AlphaFoldDB" id="A0A8J3IUM0"/>
<organism evidence="1 2">
    <name type="scientific">Reticulibacter mediterranei</name>
    <dbReference type="NCBI Taxonomy" id="2778369"/>
    <lineage>
        <taxon>Bacteria</taxon>
        <taxon>Bacillati</taxon>
        <taxon>Chloroflexota</taxon>
        <taxon>Ktedonobacteria</taxon>
        <taxon>Ktedonobacterales</taxon>
        <taxon>Reticulibacteraceae</taxon>
        <taxon>Reticulibacter</taxon>
    </lineage>
</organism>
<sequence>MNILETEKAQMAINQAAYHYMLQKHKWILDAQGRIENTSDTISSIYSAPVSSGGSTKIVVMARLCDTSFMKQCDHCFLAVTIDPSSYQCSIQEMTEDEAMQVVRQYHQVLDDDFELRRGYRPHPRNYTILQ</sequence>